<dbReference type="Proteomes" id="UP001439008">
    <property type="component" value="Unassembled WGS sequence"/>
</dbReference>
<reference evidence="1 2" key="1">
    <citation type="journal article" date="2024" name="BMC Biol.">
        <title>Comparative genomics of Ascetosporea gives new insight into the evolutionary basis for animal parasitism in Rhizaria.</title>
        <authorList>
            <person name="Hiltunen Thoren M."/>
            <person name="Onut-Brannstrom I."/>
            <person name="Alfjorden A."/>
            <person name="Peckova H."/>
            <person name="Swords F."/>
            <person name="Hooper C."/>
            <person name="Holzer A.S."/>
            <person name="Bass D."/>
            <person name="Burki F."/>
        </authorList>
    </citation>
    <scope>NUCLEOTIDE SEQUENCE [LARGE SCALE GENOMIC DNA]</scope>
    <source>
        <strain evidence="1">20-A016</strain>
    </source>
</reference>
<sequence length="91" mass="10671">MLEDHSAVLVWENMEAHLRLQPLTQSPQAKYLTNLLVKVLVDLRKNVTLTVLRMYRVVSDLRMEVVKSYVVKRMKSERMSFLGWRLLGLKG</sequence>
<comment type="caution">
    <text evidence="1">The sequence shown here is derived from an EMBL/GenBank/DDBJ whole genome shotgun (WGS) entry which is preliminary data.</text>
</comment>
<keyword evidence="2" id="KW-1185">Reference proteome</keyword>
<proteinExistence type="predicted"/>
<protein>
    <submittedName>
        <fullName evidence="1">Uncharacterized protein</fullName>
    </submittedName>
</protein>
<accession>A0ABV2AUB9</accession>
<organism evidence="1 2">
    <name type="scientific">Bonamia ostreae</name>
    <dbReference type="NCBI Taxonomy" id="126728"/>
    <lineage>
        <taxon>Eukaryota</taxon>
        <taxon>Sar</taxon>
        <taxon>Rhizaria</taxon>
        <taxon>Endomyxa</taxon>
        <taxon>Ascetosporea</taxon>
        <taxon>Haplosporida</taxon>
        <taxon>Bonamia</taxon>
    </lineage>
</organism>
<dbReference type="EMBL" id="JBDODL010004491">
    <property type="protein sequence ID" value="MES1923054.1"/>
    <property type="molecule type" value="Genomic_DNA"/>
</dbReference>
<evidence type="ECO:0000313" key="2">
    <source>
        <dbReference type="Proteomes" id="UP001439008"/>
    </source>
</evidence>
<gene>
    <name evidence="1" type="ORF">MHBO_004587</name>
</gene>
<name>A0ABV2AUB9_9EUKA</name>
<evidence type="ECO:0000313" key="1">
    <source>
        <dbReference type="EMBL" id="MES1923054.1"/>
    </source>
</evidence>